<dbReference type="EMBL" id="CP011542">
    <property type="protein sequence ID" value="AKK05890.1"/>
    <property type="molecule type" value="Genomic_DNA"/>
</dbReference>
<sequence>MAFHVVEYLQVSVFPESHSCLVFRWNEKKRILPIWISPVDAIAQQRREAEIPPRRPRFEDLFLSVSSMGEIGFKELRITSFYEGEFIAALITESDFEIDCRPSDGIAIAHSLDLPILVDEEVLMQASVYVSEADMRQWFGLDFGEDITETGWEASASGDAAADADFSALMESMGVRESDLLGKKSDTDTEKDGGL</sequence>
<evidence type="ECO:0000259" key="1">
    <source>
        <dbReference type="PROSITE" id="PS51658"/>
    </source>
</evidence>
<organism evidence="2 3">
    <name type="scientific">Corynebacterium mustelae</name>
    <dbReference type="NCBI Taxonomy" id="571915"/>
    <lineage>
        <taxon>Bacteria</taxon>
        <taxon>Bacillati</taxon>
        <taxon>Actinomycetota</taxon>
        <taxon>Actinomycetes</taxon>
        <taxon>Mycobacteriales</taxon>
        <taxon>Corynebacteriaceae</taxon>
        <taxon>Corynebacterium</taxon>
    </lineage>
</organism>
<dbReference type="OrthoDB" id="9788698at2"/>
<protein>
    <recommendedName>
        <fullName evidence="1">BFN domain-containing protein</fullName>
    </recommendedName>
</protein>
<dbReference type="Gene3D" id="3.10.690.10">
    <property type="entry name" value="Bifunctional nuclease domain"/>
    <property type="match status" value="1"/>
</dbReference>
<keyword evidence="3" id="KW-1185">Reference proteome</keyword>
<dbReference type="PROSITE" id="PS51658">
    <property type="entry name" value="BFN"/>
    <property type="match status" value="1"/>
</dbReference>
<dbReference type="AlphaFoldDB" id="A0A0G3GZD6"/>
<accession>A0A0G3GZD6</accession>
<dbReference type="PATRIC" id="fig|571915.4.peg.1668"/>
<dbReference type="Pfam" id="PF02577">
    <property type="entry name" value="BFN_dom"/>
    <property type="match status" value="1"/>
</dbReference>
<dbReference type="KEGG" id="cmv:CMUST_07825"/>
<feature type="domain" description="BFN" evidence="1">
    <location>
        <begin position="3"/>
        <end position="130"/>
    </location>
</feature>
<gene>
    <name evidence="2" type="ORF">CMUST_07825</name>
</gene>
<evidence type="ECO:0000313" key="2">
    <source>
        <dbReference type="EMBL" id="AKK05890.1"/>
    </source>
</evidence>
<dbReference type="STRING" id="571915.CMUST_07825"/>
<reference evidence="2 3" key="1">
    <citation type="journal article" date="2015" name="Genome Announc.">
        <title>Complete Genome Sequence of the Type Strain Corynebacterium mustelae DSM 45274, Isolated from Various Tissues of a Male Ferret with Lethal Sepsis.</title>
        <authorList>
            <person name="Ruckert C."/>
            <person name="Eimer J."/>
            <person name="Winkler A."/>
            <person name="Tauch A."/>
        </authorList>
    </citation>
    <scope>NUCLEOTIDE SEQUENCE [LARGE SCALE GENOMIC DNA]</scope>
    <source>
        <strain evidence="2 3">DSM 45274</strain>
    </source>
</reference>
<reference evidence="3" key="2">
    <citation type="submission" date="2015-05" db="EMBL/GenBank/DDBJ databases">
        <title>Complete genome sequence of Corynebacterium mustelae DSM 45274, isolated from various tissues of a male ferret with lethal sepsis.</title>
        <authorList>
            <person name="Ruckert C."/>
            <person name="Albersmeier A."/>
            <person name="Winkler A."/>
            <person name="Tauch A."/>
        </authorList>
    </citation>
    <scope>NUCLEOTIDE SEQUENCE [LARGE SCALE GENOMIC DNA]</scope>
    <source>
        <strain evidence="3">DSM 45274</strain>
    </source>
</reference>
<dbReference type="SUPFAM" id="SSF103256">
    <property type="entry name" value="Hypothetical protein TM0160"/>
    <property type="match status" value="1"/>
</dbReference>
<proteinExistence type="predicted"/>
<name>A0A0G3GZD6_9CORY</name>
<dbReference type="RefSeq" id="WP_047262020.1">
    <property type="nucleotide sequence ID" value="NZ_CP011542.1"/>
</dbReference>
<dbReference type="GO" id="GO:0004518">
    <property type="term" value="F:nuclease activity"/>
    <property type="evidence" value="ECO:0007669"/>
    <property type="project" value="InterPro"/>
</dbReference>
<dbReference type="InterPro" id="IPR003729">
    <property type="entry name" value="Bi_nuclease_dom"/>
</dbReference>
<evidence type="ECO:0000313" key="3">
    <source>
        <dbReference type="Proteomes" id="UP000035199"/>
    </source>
</evidence>
<dbReference type="Proteomes" id="UP000035199">
    <property type="component" value="Chromosome"/>
</dbReference>
<dbReference type="InterPro" id="IPR036104">
    <property type="entry name" value="BFN_sf"/>
</dbReference>